<protein>
    <submittedName>
        <fullName evidence="2">Uncharacterized protein</fullName>
    </submittedName>
</protein>
<reference evidence="2 3" key="1">
    <citation type="submission" date="2021-06" db="EMBL/GenBank/DDBJ databases">
        <title>Caerostris darwini draft genome.</title>
        <authorList>
            <person name="Kono N."/>
            <person name="Arakawa K."/>
        </authorList>
    </citation>
    <scope>NUCLEOTIDE SEQUENCE [LARGE SCALE GENOMIC DNA]</scope>
</reference>
<gene>
    <name evidence="2" type="ORF">CDAR_407301</name>
</gene>
<dbReference type="Proteomes" id="UP001054837">
    <property type="component" value="Unassembled WGS sequence"/>
</dbReference>
<dbReference type="EMBL" id="BPLQ01003766">
    <property type="protein sequence ID" value="GIY02932.1"/>
    <property type="molecule type" value="Genomic_DNA"/>
</dbReference>
<sequence>MFSLKFPCEIYQLIVVSIELHIFRRGSVTALRYRDTNSSVSGYLVLNSTITLYAATVVSCSVGPAFVYVNAGPHRAAIVDDYLGCEGNSAFRVVGVLLTPLKIIGMPVVVLYVNVLPPNHCHNVANCFTGEMTITSLCGGRSSNVKHGHTLQPSYAECNLRFPYNVNLNLPAYANGGHIDMREIMRIEECASKTLRRGSSATLCRSINTIDTAVIRGPLRNADKSQGHYHRSAAFCFVRE</sequence>
<feature type="transmembrane region" description="Helical" evidence="1">
    <location>
        <begin position="50"/>
        <end position="69"/>
    </location>
</feature>
<feature type="transmembrane region" description="Helical" evidence="1">
    <location>
        <begin position="90"/>
        <end position="113"/>
    </location>
</feature>
<keyword evidence="1" id="KW-1133">Transmembrane helix</keyword>
<evidence type="ECO:0000313" key="2">
    <source>
        <dbReference type="EMBL" id="GIY02932.1"/>
    </source>
</evidence>
<keyword evidence="3" id="KW-1185">Reference proteome</keyword>
<evidence type="ECO:0000313" key="3">
    <source>
        <dbReference type="Proteomes" id="UP001054837"/>
    </source>
</evidence>
<name>A0AAV4Q0T2_9ARAC</name>
<proteinExistence type="predicted"/>
<comment type="caution">
    <text evidence="2">The sequence shown here is derived from an EMBL/GenBank/DDBJ whole genome shotgun (WGS) entry which is preliminary data.</text>
</comment>
<organism evidence="2 3">
    <name type="scientific">Caerostris darwini</name>
    <dbReference type="NCBI Taxonomy" id="1538125"/>
    <lineage>
        <taxon>Eukaryota</taxon>
        <taxon>Metazoa</taxon>
        <taxon>Ecdysozoa</taxon>
        <taxon>Arthropoda</taxon>
        <taxon>Chelicerata</taxon>
        <taxon>Arachnida</taxon>
        <taxon>Araneae</taxon>
        <taxon>Araneomorphae</taxon>
        <taxon>Entelegynae</taxon>
        <taxon>Araneoidea</taxon>
        <taxon>Araneidae</taxon>
        <taxon>Caerostris</taxon>
    </lineage>
</organism>
<dbReference type="AlphaFoldDB" id="A0AAV4Q0T2"/>
<keyword evidence="1" id="KW-0812">Transmembrane</keyword>
<accession>A0AAV4Q0T2</accession>
<keyword evidence="1" id="KW-0472">Membrane</keyword>
<evidence type="ECO:0000256" key="1">
    <source>
        <dbReference type="SAM" id="Phobius"/>
    </source>
</evidence>